<keyword evidence="2" id="KW-0045">Antibiotic biosynthesis</keyword>
<evidence type="ECO:0000259" key="4">
    <source>
        <dbReference type="Pfam" id="PF06722"/>
    </source>
</evidence>
<evidence type="ECO:0000313" key="6">
    <source>
        <dbReference type="Proteomes" id="UP000250434"/>
    </source>
</evidence>
<dbReference type="OrthoDB" id="3253247at2"/>
<dbReference type="GO" id="GO:0008194">
    <property type="term" value="F:UDP-glycosyltransferase activity"/>
    <property type="evidence" value="ECO:0007669"/>
    <property type="project" value="InterPro"/>
</dbReference>
<dbReference type="InterPro" id="IPR002213">
    <property type="entry name" value="UDP_glucos_trans"/>
</dbReference>
<dbReference type="Pfam" id="PF06722">
    <property type="entry name" value="EryCIII-like_C"/>
    <property type="match status" value="1"/>
</dbReference>
<dbReference type="UniPathway" id="UPA00162"/>
<dbReference type="InterPro" id="IPR004276">
    <property type="entry name" value="GlycoTrans_28_N"/>
</dbReference>
<dbReference type="GO" id="GO:0016758">
    <property type="term" value="F:hexosyltransferase activity"/>
    <property type="evidence" value="ECO:0007669"/>
    <property type="project" value="InterPro"/>
</dbReference>
<keyword evidence="6" id="KW-1185">Reference proteome</keyword>
<proteinExistence type="predicted"/>
<dbReference type="InterPro" id="IPR050426">
    <property type="entry name" value="Glycosyltransferase_28"/>
</dbReference>
<dbReference type="PANTHER" id="PTHR48050:SF13">
    <property type="entry name" value="STEROL 3-BETA-GLUCOSYLTRANSFERASE UGT80A2"/>
    <property type="match status" value="1"/>
</dbReference>
<reference evidence="5 6" key="1">
    <citation type="submission" date="2016-04" db="EMBL/GenBank/DDBJ databases">
        <title>Complete genome sequence and analysis of deep-sea sediment isolate, Amycolatopsis sp. WP1.</title>
        <authorList>
            <person name="Wang H."/>
            <person name="Chen S."/>
            <person name="Wu Q."/>
        </authorList>
    </citation>
    <scope>NUCLEOTIDE SEQUENCE [LARGE SCALE GENOMIC DNA]</scope>
    <source>
        <strain evidence="5 6">WP1</strain>
    </source>
</reference>
<dbReference type="AlphaFoldDB" id="A0A344L0J3"/>
<evidence type="ECO:0000256" key="2">
    <source>
        <dbReference type="ARBA" id="ARBA00023194"/>
    </source>
</evidence>
<sequence>MKALLLTLGTRGDVQPFVALARGLAAAGHDVLLAAPHRFTAFAERHGVPFAGLDDGPMRLMDTGSAVGDVATGGMAAKLALARRLPSMFTQVLDDAWTVTSDHHPDLIIHNGQVMAGQHVAERLGRPAVLGLPIPMFVPTREFPWPGQPMPALMPNRATYLGMKGPSVMFGRTIDRWRASLGLPKRPGRHDPLRAPDGSPAPVLHAISPHVLPRPADWPAAAGMTGYWFLTDPEPRPLPRPLAEFLDAGAPPVFIGFGSMSGTDPAATTATVVAAARQAGVRAVIGTSWGGLTGAGDQAGDVFTVDEVPYEQLFPKVAAVIHHGGAGTIAAAAAAGRPQVVCPFVADQPFWGRHMHRLGVAAEPIHQRALAPDRLAHAIGQVVADPAITTAAERLGRLVRAEDGVGEAVRQLEGIAAPHRR</sequence>
<dbReference type="CDD" id="cd03784">
    <property type="entry name" value="GT1_Gtf-like"/>
    <property type="match status" value="1"/>
</dbReference>
<dbReference type="InterPro" id="IPR010610">
    <property type="entry name" value="EryCIII-like_C"/>
</dbReference>
<dbReference type="FunFam" id="3.40.50.2000:FF:000009">
    <property type="entry name" value="Sterol 3-beta-glucosyltransferase UGT80A2"/>
    <property type="match status" value="1"/>
</dbReference>
<dbReference type="EMBL" id="CP015163">
    <property type="protein sequence ID" value="AXB41567.1"/>
    <property type="molecule type" value="Genomic_DNA"/>
</dbReference>
<comment type="pathway">
    <text evidence="1">Antibiotic biosynthesis; vancomycin biosynthesis.</text>
</comment>
<dbReference type="Pfam" id="PF03033">
    <property type="entry name" value="Glyco_transf_28"/>
    <property type="match status" value="1"/>
</dbReference>
<dbReference type="Gene3D" id="3.40.50.2000">
    <property type="entry name" value="Glycogen Phosphorylase B"/>
    <property type="match status" value="2"/>
</dbReference>
<dbReference type="GO" id="GO:0005975">
    <property type="term" value="P:carbohydrate metabolic process"/>
    <property type="evidence" value="ECO:0007669"/>
    <property type="project" value="InterPro"/>
</dbReference>
<keyword evidence="5" id="KW-0808">Transferase</keyword>
<name>A0A344L0J3_9PSEU</name>
<accession>A0A344L0J3</accession>
<protein>
    <submittedName>
        <fullName evidence="5">Glycosyl transferase</fullName>
    </submittedName>
</protein>
<dbReference type="SUPFAM" id="SSF53756">
    <property type="entry name" value="UDP-Glycosyltransferase/glycogen phosphorylase"/>
    <property type="match status" value="1"/>
</dbReference>
<dbReference type="KEGG" id="aab:A4R43_02720"/>
<gene>
    <name evidence="5" type="ORF">A4R43_02720</name>
</gene>
<dbReference type="Proteomes" id="UP000250434">
    <property type="component" value="Chromosome"/>
</dbReference>
<dbReference type="PANTHER" id="PTHR48050">
    <property type="entry name" value="STEROL 3-BETA-GLUCOSYLTRANSFERASE"/>
    <property type="match status" value="1"/>
</dbReference>
<evidence type="ECO:0000256" key="1">
    <source>
        <dbReference type="ARBA" id="ARBA00004660"/>
    </source>
</evidence>
<feature type="domain" description="Erythromycin biosynthesis protein CIII-like C-terminal" evidence="4">
    <location>
        <begin position="300"/>
        <end position="411"/>
    </location>
</feature>
<feature type="domain" description="Glycosyltransferase family 28 N-terminal" evidence="3">
    <location>
        <begin position="4"/>
        <end position="127"/>
    </location>
</feature>
<organism evidence="5 6">
    <name type="scientific">Amycolatopsis albispora</name>
    <dbReference type="NCBI Taxonomy" id="1804986"/>
    <lineage>
        <taxon>Bacteria</taxon>
        <taxon>Bacillati</taxon>
        <taxon>Actinomycetota</taxon>
        <taxon>Actinomycetes</taxon>
        <taxon>Pseudonocardiales</taxon>
        <taxon>Pseudonocardiaceae</taxon>
        <taxon>Amycolatopsis</taxon>
    </lineage>
</organism>
<dbReference type="RefSeq" id="WP_113690830.1">
    <property type="nucleotide sequence ID" value="NZ_CP015163.1"/>
</dbReference>
<dbReference type="GO" id="GO:0033072">
    <property type="term" value="P:vancomycin biosynthetic process"/>
    <property type="evidence" value="ECO:0007669"/>
    <property type="project" value="UniProtKB-UniPathway"/>
</dbReference>
<evidence type="ECO:0000259" key="3">
    <source>
        <dbReference type="Pfam" id="PF03033"/>
    </source>
</evidence>
<evidence type="ECO:0000313" key="5">
    <source>
        <dbReference type="EMBL" id="AXB41567.1"/>
    </source>
</evidence>